<keyword evidence="1" id="KW-0732">Signal</keyword>
<evidence type="ECO:0008006" key="4">
    <source>
        <dbReference type="Google" id="ProtNLM"/>
    </source>
</evidence>
<dbReference type="Proteomes" id="UP000620124">
    <property type="component" value="Unassembled WGS sequence"/>
</dbReference>
<evidence type="ECO:0000313" key="3">
    <source>
        <dbReference type="Proteomes" id="UP000620124"/>
    </source>
</evidence>
<proteinExistence type="predicted"/>
<dbReference type="Pfam" id="PF11937">
    <property type="entry name" value="DUF3455"/>
    <property type="match status" value="1"/>
</dbReference>
<dbReference type="EMBL" id="JACAZI010000031">
    <property type="protein sequence ID" value="KAF7332929.1"/>
    <property type="molecule type" value="Genomic_DNA"/>
</dbReference>
<evidence type="ECO:0000313" key="2">
    <source>
        <dbReference type="EMBL" id="KAF7332929.1"/>
    </source>
</evidence>
<keyword evidence="3" id="KW-1185">Reference proteome</keyword>
<dbReference type="OrthoDB" id="1859733at2759"/>
<gene>
    <name evidence="2" type="ORF">MVEN_02398800</name>
</gene>
<feature type="chain" id="PRO_5034673891" description="Malate dehydrogenase" evidence="1">
    <location>
        <begin position="20"/>
        <end position="254"/>
    </location>
</feature>
<dbReference type="PANTHER" id="PTHR35567:SF1">
    <property type="entry name" value="CONSERVED FUNGAL PROTEIN (AFU_ORTHOLOGUE AFUA_1G14230)"/>
    <property type="match status" value="1"/>
</dbReference>
<dbReference type="AlphaFoldDB" id="A0A8H6X2M6"/>
<comment type="caution">
    <text evidence="2">The sequence shown here is derived from an EMBL/GenBank/DDBJ whole genome shotgun (WGS) entry which is preliminary data.</text>
</comment>
<protein>
    <recommendedName>
        <fullName evidence="4">Malate dehydrogenase</fullName>
    </recommendedName>
</protein>
<feature type="signal peptide" evidence="1">
    <location>
        <begin position="1"/>
        <end position="19"/>
    </location>
</feature>
<evidence type="ECO:0000256" key="1">
    <source>
        <dbReference type="SAM" id="SignalP"/>
    </source>
</evidence>
<sequence length="254" mass="27132">MFAFKLLSALSTAALLVSSTPVSEEYCCDPSKAVMDLPTNQTALIAPTTAPLFVMLGVGIQNYTCSSTTSTYASIGAVASLFDISCLDKTPEFATVQTTAYEIWSKVPASIKATTIGSRVFAPFLLGFHYFVTSPSGTGISPMWDFTSTGKFAGNATAFVMGAKVGDILAPSAPTTNVDWLALNRVQGSLASKIFRIDTVGGQPPTSVSLSLLLFCLKFNTRLTVCSWLCPHLRQIYGEVLPVLIGAFHHHTRL</sequence>
<dbReference type="InterPro" id="IPR021851">
    <property type="entry name" value="DUF3455"/>
</dbReference>
<reference evidence="2" key="1">
    <citation type="submission" date="2020-05" db="EMBL/GenBank/DDBJ databases">
        <title>Mycena genomes resolve the evolution of fungal bioluminescence.</title>
        <authorList>
            <person name="Tsai I.J."/>
        </authorList>
    </citation>
    <scope>NUCLEOTIDE SEQUENCE</scope>
    <source>
        <strain evidence="2">CCC161011</strain>
    </source>
</reference>
<dbReference type="PANTHER" id="PTHR35567">
    <property type="entry name" value="MALATE DEHYDROGENASE (AFU_ORTHOLOGUE AFUA_2G13800)"/>
    <property type="match status" value="1"/>
</dbReference>
<organism evidence="2 3">
    <name type="scientific">Mycena venus</name>
    <dbReference type="NCBI Taxonomy" id="2733690"/>
    <lineage>
        <taxon>Eukaryota</taxon>
        <taxon>Fungi</taxon>
        <taxon>Dikarya</taxon>
        <taxon>Basidiomycota</taxon>
        <taxon>Agaricomycotina</taxon>
        <taxon>Agaricomycetes</taxon>
        <taxon>Agaricomycetidae</taxon>
        <taxon>Agaricales</taxon>
        <taxon>Marasmiineae</taxon>
        <taxon>Mycenaceae</taxon>
        <taxon>Mycena</taxon>
    </lineage>
</organism>
<name>A0A8H6X2M6_9AGAR</name>
<accession>A0A8H6X2M6</accession>